<evidence type="ECO:0000313" key="2">
    <source>
        <dbReference type="EMBL" id="MBO0345735.1"/>
    </source>
</evidence>
<keyword evidence="1" id="KW-0812">Transmembrane</keyword>
<feature type="transmembrane region" description="Helical" evidence="1">
    <location>
        <begin position="44"/>
        <end position="62"/>
    </location>
</feature>
<organism evidence="2 3">
    <name type="scientific">Roseibium limicola</name>
    <dbReference type="NCBI Taxonomy" id="2816037"/>
    <lineage>
        <taxon>Bacteria</taxon>
        <taxon>Pseudomonadati</taxon>
        <taxon>Pseudomonadota</taxon>
        <taxon>Alphaproteobacteria</taxon>
        <taxon>Hyphomicrobiales</taxon>
        <taxon>Stappiaceae</taxon>
        <taxon>Roseibium</taxon>
    </lineage>
</organism>
<protein>
    <submittedName>
        <fullName evidence="2">Uncharacterized protein</fullName>
    </submittedName>
</protein>
<name>A0A939EP48_9HYPH</name>
<sequence>MTSSGFIVLRVTAGAAGSVSPLWRCGIRVLKISATPQGMVRLRLQLATLRILLALFTFIFWIHRPLACANAIDRPFATNIKKGPRNSSSLLNI</sequence>
<keyword evidence="3" id="KW-1185">Reference proteome</keyword>
<keyword evidence="1" id="KW-0472">Membrane</keyword>
<proteinExistence type="predicted"/>
<keyword evidence="1" id="KW-1133">Transmembrane helix</keyword>
<evidence type="ECO:0000256" key="1">
    <source>
        <dbReference type="SAM" id="Phobius"/>
    </source>
</evidence>
<evidence type="ECO:0000313" key="3">
    <source>
        <dbReference type="Proteomes" id="UP000664779"/>
    </source>
</evidence>
<dbReference type="RefSeq" id="WP_206940596.1">
    <property type="nucleotide sequence ID" value="NZ_JAFLNF010000004.1"/>
</dbReference>
<dbReference type="Proteomes" id="UP000664779">
    <property type="component" value="Unassembled WGS sequence"/>
</dbReference>
<gene>
    <name evidence="2" type="ORF">J0X15_10940</name>
</gene>
<comment type="caution">
    <text evidence="2">The sequence shown here is derived from an EMBL/GenBank/DDBJ whole genome shotgun (WGS) entry which is preliminary data.</text>
</comment>
<reference evidence="2" key="1">
    <citation type="submission" date="2021-03" db="EMBL/GenBank/DDBJ databases">
        <title>Roseibium sp. CAU 1637 isolated from Incheon.</title>
        <authorList>
            <person name="Kim W."/>
        </authorList>
    </citation>
    <scope>NUCLEOTIDE SEQUENCE</scope>
    <source>
        <strain evidence="2">CAU 1637</strain>
    </source>
</reference>
<dbReference type="EMBL" id="JAFLNF010000004">
    <property type="protein sequence ID" value="MBO0345735.1"/>
    <property type="molecule type" value="Genomic_DNA"/>
</dbReference>
<accession>A0A939EP48</accession>
<dbReference type="AlphaFoldDB" id="A0A939EP48"/>